<keyword evidence="1" id="KW-0808">Transferase</keyword>
<dbReference type="AlphaFoldDB" id="A0A5R9LL87"/>
<organism evidence="1 2">
    <name type="scientific">Klebsiella indica</name>
    <dbReference type="NCBI Taxonomy" id="2582917"/>
    <lineage>
        <taxon>Bacteria</taxon>
        <taxon>Pseudomonadati</taxon>
        <taxon>Pseudomonadota</taxon>
        <taxon>Gammaproteobacteria</taxon>
        <taxon>Enterobacterales</taxon>
        <taxon>Enterobacteriaceae</taxon>
        <taxon>Klebsiella/Raoultella group</taxon>
        <taxon>Klebsiella</taxon>
    </lineage>
</organism>
<proteinExistence type="predicted"/>
<dbReference type="InterPro" id="IPR011004">
    <property type="entry name" value="Trimer_LpxA-like_sf"/>
</dbReference>
<dbReference type="GO" id="GO:0016746">
    <property type="term" value="F:acyltransferase activity"/>
    <property type="evidence" value="ECO:0007669"/>
    <property type="project" value="UniProtKB-KW"/>
</dbReference>
<accession>A0A5R9LL87</accession>
<dbReference type="InterPro" id="IPR051159">
    <property type="entry name" value="Hexapeptide_acetyltransf"/>
</dbReference>
<evidence type="ECO:0000313" key="1">
    <source>
        <dbReference type="EMBL" id="TLV21527.1"/>
    </source>
</evidence>
<keyword evidence="1" id="KW-0012">Acyltransferase</keyword>
<dbReference type="Gene3D" id="2.160.10.10">
    <property type="entry name" value="Hexapeptide repeat proteins"/>
    <property type="match status" value="1"/>
</dbReference>
<dbReference type="SUPFAM" id="SSF51161">
    <property type="entry name" value="Trimeric LpxA-like enzymes"/>
    <property type="match status" value="1"/>
</dbReference>
<dbReference type="Pfam" id="PF00132">
    <property type="entry name" value="Hexapep"/>
    <property type="match status" value="1"/>
</dbReference>
<reference evidence="1 2" key="1">
    <citation type="submission" date="2019-05" db="EMBL/GenBank/DDBJ databases">
        <title>Genome sequence of Klebsiella sp strain TOUT106.</title>
        <authorList>
            <person name="Rahi P."/>
            <person name="Chaudhari D."/>
        </authorList>
    </citation>
    <scope>NUCLEOTIDE SEQUENCE [LARGE SCALE GENOMIC DNA]</scope>
    <source>
        <strain evidence="1 2">TOUT106</strain>
    </source>
</reference>
<dbReference type="Proteomes" id="UP000307430">
    <property type="component" value="Unassembled WGS sequence"/>
</dbReference>
<evidence type="ECO:0000313" key="2">
    <source>
        <dbReference type="Proteomes" id="UP000307430"/>
    </source>
</evidence>
<keyword evidence="2" id="KW-1185">Reference proteome</keyword>
<dbReference type="PANTHER" id="PTHR23416">
    <property type="entry name" value="SIALIC ACID SYNTHASE-RELATED"/>
    <property type="match status" value="1"/>
</dbReference>
<name>A0A5R9LL87_9ENTR</name>
<sequence length="187" mass="21073">MRCYLKLVKYLISFLKCCFLQVRYRGRLKINPFKVYISPFANIKIVGNGYIEFKSERDRVYISRNSSFISSNGSIIIGNGVFFNKNVNIVSHSSIVIGDNCLFGHNVCCFDSDHNFSDRSKDIRYQGYSVKPILIKKNVWVGAGTIITKGSTINEHVVIGGNSVVNKNLEAFAVYAGNPCKILKRIL</sequence>
<dbReference type="EMBL" id="VCHQ01000007">
    <property type="protein sequence ID" value="TLV21527.1"/>
    <property type="molecule type" value="Genomic_DNA"/>
</dbReference>
<comment type="caution">
    <text evidence="1">The sequence shown here is derived from an EMBL/GenBank/DDBJ whole genome shotgun (WGS) entry which is preliminary data.</text>
</comment>
<protein>
    <submittedName>
        <fullName evidence="1">Acyltransferase</fullName>
    </submittedName>
</protein>
<gene>
    <name evidence="1" type="ORF">FE839_05700</name>
</gene>
<dbReference type="InterPro" id="IPR001451">
    <property type="entry name" value="Hexapep"/>
</dbReference>
<dbReference type="CDD" id="cd04647">
    <property type="entry name" value="LbH_MAT_like"/>
    <property type="match status" value="1"/>
</dbReference>